<dbReference type="RefSeq" id="WP_181756080.1">
    <property type="nucleotide sequence ID" value="NZ_JACEOG010000001.1"/>
</dbReference>
<dbReference type="Pfam" id="PF00440">
    <property type="entry name" value="TetR_N"/>
    <property type="match status" value="1"/>
</dbReference>
<evidence type="ECO:0000256" key="3">
    <source>
        <dbReference type="ARBA" id="ARBA00023163"/>
    </source>
</evidence>
<gene>
    <name evidence="6" type="ORF">H1W00_13030</name>
</gene>
<dbReference type="GO" id="GO:0003700">
    <property type="term" value="F:DNA-binding transcription factor activity"/>
    <property type="evidence" value="ECO:0007669"/>
    <property type="project" value="TreeGrafter"/>
</dbReference>
<proteinExistence type="predicted"/>
<organism evidence="6 7">
    <name type="scientific">Aeromicrobium phoceense</name>
    <dbReference type="NCBI Taxonomy" id="2754045"/>
    <lineage>
        <taxon>Bacteria</taxon>
        <taxon>Bacillati</taxon>
        <taxon>Actinomycetota</taxon>
        <taxon>Actinomycetes</taxon>
        <taxon>Propionibacteriales</taxon>
        <taxon>Nocardioidaceae</taxon>
        <taxon>Aeromicrobium</taxon>
    </lineage>
</organism>
<keyword evidence="3" id="KW-0804">Transcription</keyword>
<evidence type="ECO:0000256" key="1">
    <source>
        <dbReference type="ARBA" id="ARBA00023015"/>
    </source>
</evidence>
<dbReference type="InterPro" id="IPR001647">
    <property type="entry name" value="HTH_TetR"/>
</dbReference>
<comment type="caution">
    <text evidence="6">The sequence shown here is derived from an EMBL/GenBank/DDBJ whole genome shotgun (WGS) entry which is preliminary data.</text>
</comment>
<dbReference type="PANTHER" id="PTHR30055">
    <property type="entry name" value="HTH-TYPE TRANSCRIPTIONAL REGULATOR RUTR"/>
    <property type="match status" value="1"/>
</dbReference>
<keyword evidence="7" id="KW-1185">Reference proteome</keyword>
<evidence type="ECO:0000256" key="4">
    <source>
        <dbReference type="PROSITE-ProRule" id="PRU00335"/>
    </source>
</evidence>
<reference evidence="6 7" key="1">
    <citation type="submission" date="2020-07" db="EMBL/GenBank/DDBJ databases">
        <title>Draft genome and description of Aeromicrobium phoceense strain Marseille-Q0843 isolated from healthy skin swab.</title>
        <authorList>
            <person name="Boxberger M."/>
            <person name="La Scola B."/>
        </authorList>
    </citation>
    <scope>NUCLEOTIDE SEQUENCE [LARGE SCALE GENOMIC DNA]</scope>
    <source>
        <strain evidence="6 7">Marseille-Q0843</strain>
    </source>
</reference>
<evidence type="ECO:0000313" key="7">
    <source>
        <dbReference type="Proteomes" id="UP000550354"/>
    </source>
</evidence>
<accession>A0A838XR00</accession>
<keyword evidence="2 4" id="KW-0238">DNA-binding</keyword>
<dbReference type="PROSITE" id="PS01081">
    <property type="entry name" value="HTH_TETR_1"/>
    <property type="match status" value="1"/>
</dbReference>
<dbReference type="EMBL" id="JACEOG010000001">
    <property type="protein sequence ID" value="MBA4609403.1"/>
    <property type="molecule type" value="Genomic_DNA"/>
</dbReference>
<dbReference type="AlphaFoldDB" id="A0A838XR00"/>
<name>A0A838XR00_9ACTN</name>
<dbReference type="PROSITE" id="PS50977">
    <property type="entry name" value="HTH_TETR_2"/>
    <property type="match status" value="1"/>
</dbReference>
<evidence type="ECO:0000259" key="5">
    <source>
        <dbReference type="PROSITE" id="PS50977"/>
    </source>
</evidence>
<dbReference type="InterPro" id="IPR009057">
    <property type="entry name" value="Homeodomain-like_sf"/>
</dbReference>
<evidence type="ECO:0000313" key="6">
    <source>
        <dbReference type="EMBL" id="MBA4609403.1"/>
    </source>
</evidence>
<dbReference type="InterPro" id="IPR050109">
    <property type="entry name" value="HTH-type_TetR-like_transc_reg"/>
</dbReference>
<dbReference type="InterPro" id="IPR023772">
    <property type="entry name" value="DNA-bd_HTH_TetR-type_CS"/>
</dbReference>
<dbReference type="PANTHER" id="PTHR30055:SF234">
    <property type="entry name" value="HTH-TYPE TRANSCRIPTIONAL REGULATOR BETI"/>
    <property type="match status" value="1"/>
</dbReference>
<dbReference type="GO" id="GO:0000976">
    <property type="term" value="F:transcription cis-regulatory region binding"/>
    <property type="evidence" value="ECO:0007669"/>
    <property type="project" value="TreeGrafter"/>
</dbReference>
<feature type="domain" description="HTH tetR-type" evidence="5">
    <location>
        <begin position="15"/>
        <end position="75"/>
    </location>
</feature>
<dbReference type="Gene3D" id="1.10.357.10">
    <property type="entry name" value="Tetracycline Repressor, domain 2"/>
    <property type="match status" value="1"/>
</dbReference>
<dbReference type="Proteomes" id="UP000550354">
    <property type="component" value="Unassembled WGS sequence"/>
</dbReference>
<protein>
    <submittedName>
        <fullName evidence="6">TetR/AcrR family transcriptional regulator</fullName>
    </submittedName>
</protein>
<feature type="DNA-binding region" description="H-T-H motif" evidence="4">
    <location>
        <begin position="38"/>
        <end position="57"/>
    </location>
</feature>
<sequence>MQSLVVSPLVAERQRQTWTAIHHAAASAALESGPDAVTVAQIAAEAGISPRTFFNYFESKEDAIIGVRPPSVSEETLAAFRENAGMTPVLRVSHLVADVAASTIGPGVDLVQRRRLAAATPRLRTRLTQVFTDSRKHVAARLVEDVDTPWLGIERLPTDLHESRALILLAGAVVTLAWTTDPDHFNTHRAAALETAIATFRKVTSTTL</sequence>
<keyword evidence="1" id="KW-0805">Transcription regulation</keyword>
<dbReference type="SUPFAM" id="SSF46689">
    <property type="entry name" value="Homeodomain-like"/>
    <property type="match status" value="1"/>
</dbReference>
<evidence type="ECO:0000256" key="2">
    <source>
        <dbReference type="ARBA" id="ARBA00023125"/>
    </source>
</evidence>